<accession>V5F1G8</accession>
<dbReference type="eggNOG" id="COG3886">
    <property type="taxonomic scope" value="Bacteria"/>
</dbReference>
<dbReference type="SUPFAM" id="SSF56024">
    <property type="entry name" value="Phospholipase D/nuclease"/>
    <property type="match status" value="1"/>
</dbReference>
<dbReference type="Proteomes" id="UP000017800">
    <property type="component" value="Unassembled WGS sequence"/>
</dbReference>
<dbReference type="Gene3D" id="3.30.870.10">
    <property type="entry name" value="Endonuclease Chain A"/>
    <property type="match status" value="1"/>
</dbReference>
<keyword evidence="3" id="KW-1185">Reference proteome</keyword>
<feature type="domain" description="PLD phosphodiesterase" evidence="1">
    <location>
        <begin position="89"/>
        <end position="116"/>
    </location>
</feature>
<organism evidence="2 3">
    <name type="scientific">Vibrio halioticoli NBRC 102217</name>
    <dbReference type="NCBI Taxonomy" id="1219072"/>
    <lineage>
        <taxon>Bacteria</taxon>
        <taxon>Pseudomonadati</taxon>
        <taxon>Pseudomonadota</taxon>
        <taxon>Gammaproteobacteria</taxon>
        <taxon>Vibrionales</taxon>
        <taxon>Vibrionaceae</taxon>
        <taxon>Vibrio</taxon>
    </lineage>
</organism>
<evidence type="ECO:0000313" key="3">
    <source>
        <dbReference type="Proteomes" id="UP000017800"/>
    </source>
</evidence>
<dbReference type="RefSeq" id="WP_023403330.1">
    <property type="nucleotide sequence ID" value="NZ_BAUJ01000012.1"/>
</dbReference>
<dbReference type="AlphaFoldDB" id="V5F1G8"/>
<dbReference type="GO" id="GO:0003824">
    <property type="term" value="F:catalytic activity"/>
    <property type="evidence" value="ECO:0007669"/>
    <property type="project" value="InterPro"/>
</dbReference>
<dbReference type="Pfam" id="PF13091">
    <property type="entry name" value="PLDc_2"/>
    <property type="match status" value="1"/>
</dbReference>
<evidence type="ECO:0000259" key="1">
    <source>
        <dbReference type="PROSITE" id="PS50035"/>
    </source>
</evidence>
<reference evidence="2 3" key="1">
    <citation type="submission" date="2013-11" db="EMBL/GenBank/DDBJ databases">
        <title>Whole genome shotgun sequence of Vibrio halioticoli NBRC 102217.</title>
        <authorList>
            <person name="Isaki S."/>
            <person name="Kimura A."/>
            <person name="Ohji S."/>
            <person name="Hosoyama A."/>
            <person name="Fujita N."/>
            <person name="Hashimoto M."/>
            <person name="Hosoyama Y."/>
            <person name="Yamazoe A."/>
        </authorList>
    </citation>
    <scope>NUCLEOTIDE SEQUENCE [LARGE SCALE GENOMIC DNA]</scope>
    <source>
        <strain evidence="2 3">NBRC 102217</strain>
    </source>
</reference>
<dbReference type="GO" id="GO:0006793">
    <property type="term" value="P:phosphorus metabolic process"/>
    <property type="evidence" value="ECO:0007669"/>
    <property type="project" value="UniProtKB-ARBA"/>
</dbReference>
<comment type="caution">
    <text evidence="2">The sequence shown here is derived from an EMBL/GenBank/DDBJ whole genome shotgun (WGS) entry which is preliminary data.</text>
</comment>
<dbReference type="InterPro" id="IPR025202">
    <property type="entry name" value="PLD-like_dom"/>
</dbReference>
<sequence>MFSIWAELMDLYTNRTSKNDFIQHGIIEHVDEGMDLFFATAFFTEANVVEELLAKGCHLRFVVRLGFPTSPTALEKLLTHKNVEARFFTSKSFHPKLYIFGDKTILLGSANFTTAAILSNQEIMVGIGSDDHRFAELQELFGDYWNEAEVLTKDAINKYRSIYSKFAQANRLIIEMENTVTDTMGDINFSNINRGKKKSSKKSIFLDSYRKSYQEAVTAFRRIEDIYQNFDRKVDAELIPQRLEIDSFFSFVRDFYATQETWKHQPIGWDDQQKSKTKALIDEWLTTKWEHFEERIVPVNYPLIKRVLGSKESIKSATMEELVDALCILHSFHDRFRFYKGGLGTLKASFIEHNEESRVKNTITYLLYGAGDVVGRMADCIYDSEYKLNEFGKSNVQELIGWINKEDLPVINGRTTKVLRYFGNDIRHISE</sequence>
<proteinExistence type="predicted"/>
<name>V5F1G8_9VIBR</name>
<dbReference type="PROSITE" id="PS50035">
    <property type="entry name" value="PLD"/>
    <property type="match status" value="1"/>
</dbReference>
<dbReference type="InterPro" id="IPR001736">
    <property type="entry name" value="PLipase_D/transphosphatidylase"/>
</dbReference>
<evidence type="ECO:0000313" key="2">
    <source>
        <dbReference type="EMBL" id="GAD88954.1"/>
    </source>
</evidence>
<dbReference type="EMBL" id="BAUJ01000012">
    <property type="protein sequence ID" value="GAD88954.1"/>
    <property type="molecule type" value="Genomic_DNA"/>
</dbReference>
<gene>
    <name evidence="2" type="ORF">VHA01S_012_00700</name>
</gene>
<protein>
    <recommendedName>
        <fullName evidence="1">PLD phosphodiesterase domain-containing protein</fullName>
    </recommendedName>
</protein>